<evidence type="ECO:0000313" key="2">
    <source>
        <dbReference type="Proteomes" id="UP001057375"/>
    </source>
</evidence>
<dbReference type="Proteomes" id="UP001057375">
    <property type="component" value="Unassembled WGS sequence"/>
</dbReference>
<name>A0ABQ5KPL8_9EUKA</name>
<dbReference type="Gene3D" id="3.80.10.10">
    <property type="entry name" value="Ribonuclease Inhibitor"/>
    <property type="match status" value="1"/>
</dbReference>
<proteinExistence type="predicted"/>
<dbReference type="InterPro" id="IPR040091">
    <property type="entry name" value="LRRC56"/>
</dbReference>
<accession>A0ABQ5KPL8</accession>
<dbReference type="PANTHER" id="PTHR22708:SF0">
    <property type="entry name" value="LEUCINE-RICH REPEAT-CONTAINING PROTEIN 56"/>
    <property type="match status" value="1"/>
</dbReference>
<keyword evidence="2" id="KW-1185">Reference proteome</keyword>
<dbReference type="InterPro" id="IPR032675">
    <property type="entry name" value="LRR_dom_sf"/>
</dbReference>
<protein>
    <submittedName>
        <fullName evidence="1">Leucine-rich repeat-containing protein 56 like protein</fullName>
    </submittedName>
</protein>
<organism evidence="1 2">
    <name type="scientific">Aduncisulcus paluster</name>
    <dbReference type="NCBI Taxonomy" id="2918883"/>
    <lineage>
        <taxon>Eukaryota</taxon>
        <taxon>Metamonada</taxon>
        <taxon>Carpediemonas-like organisms</taxon>
        <taxon>Aduncisulcus</taxon>
    </lineage>
</organism>
<reference evidence="1" key="1">
    <citation type="submission" date="2022-03" db="EMBL/GenBank/DDBJ databases">
        <title>Draft genome sequence of Aduncisulcus paluster, a free-living microaerophilic Fornicata.</title>
        <authorList>
            <person name="Yuyama I."/>
            <person name="Kume K."/>
            <person name="Tamura T."/>
            <person name="Inagaki Y."/>
            <person name="Hashimoto T."/>
        </authorList>
    </citation>
    <scope>NUCLEOTIDE SEQUENCE</scope>
    <source>
        <strain evidence="1">NY0171</strain>
    </source>
</reference>
<evidence type="ECO:0000313" key="1">
    <source>
        <dbReference type="EMBL" id="GKT34412.1"/>
    </source>
</evidence>
<comment type="caution">
    <text evidence="1">The sequence shown here is derived from an EMBL/GenBank/DDBJ whole genome shotgun (WGS) entry which is preliminary data.</text>
</comment>
<sequence length="269" mass="29725">MDSPSREITEEFLKRKTKEDDLSLVTEFNIKVDSLSQTLSPLTVFLPNLVSLNLRKSNIHSFEAMASFSSLKVLDISECKLELLDGVSALSSLSILLMSGNKVSSLQPLGMCKSIELLDISFNLIHSKTQLLFLKPLSLLKHLDICGNPFLESESPSSEKSSQDHISHRLRDIVHSHLSNTIITTPLNSKSAISQGLDFGDATLPIPRSFHLSSKLGDKYSTSHLSLDSISPTQSPRRFTSDLTQGGMMLVGSPARALRKLRRFKESSE</sequence>
<dbReference type="EMBL" id="BQXS01010807">
    <property type="protein sequence ID" value="GKT34412.1"/>
    <property type="molecule type" value="Genomic_DNA"/>
</dbReference>
<dbReference type="PANTHER" id="PTHR22708">
    <property type="entry name" value="LEUCINE-RICH REPEAT-CONTAINING PROTEIN 56"/>
    <property type="match status" value="1"/>
</dbReference>
<gene>
    <name evidence="1" type="ORF">ADUPG1_007769</name>
</gene>
<dbReference type="SUPFAM" id="SSF52058">
    <property type="entry name" value="L domain-like"/>
    <property type="match status" value="1"/>
</dbReference>